<protein>
    <submittedName>
        <fullName evidence="1">Uncharacterized protein</fullName>
    </submittedName>
</protein>
<name>A0ABD3Q7U4_9STRA</name>
<dbReference type="Proteomes" id="UP001530315">
    <property type="component" value="Unassembled WGS sequence"/>
</dbReference>
<dbReference type="AlphaFoldDB" id="A0ABD3Q7U4"/>
<reference evidence="1 2" key="1">
    <citation type="submission" date="2024-10" db="EMBL/GenBank/DDBJ databases">
        <title>Updated reference genomes for cyclostephanoid diatoms.</title>
        <authorList>
            <person name="Roberts W.R."/>
            <person name="Alverson A.J."/>
        </authorList>
    </citation>
    <scope>NUCLEOTIDE SEQUENCE [LARGE SCALE GENOMIC DNA]</scope>
    <source>
        <strain evidence="1 2">AJA276-08</strain>
    </source>
</reference>
<sequence>MNTAAGSSVARSAAFRWTKVVIQRPSPRKIGPLERRRPFVGAAAPRCPPPAVRVPPTPSWSVRDLRLTSIDDDDDDCKVSEEELATLARRCLIDVRRLSPERRDELRVHVAGIMRCASVLLRSKTLRVDEGDNGLDGRDDLTDEEVYDAPRGLTKMPIRIERDGEMGDWALNDSGESKAIIRGEGVRSKMVKSDDNEMFFSVVTKLS</sequence>
<comment type="caution">
    <text evidence="1">The sequence shown here is derived from an EMBL/GenBank/DDBJ whole genome shotgun (WGS) entry which is preliminary data.</text>
</comment>
<evidence type="ECO:0000313" key="1">
    <source>
        <dbReference type="EMBL" id="KAL3796523.1"/>
    </source>
</evidence>
<gene>
    <name evidence="1" type="ORF">ACHAW5_004425</name>
</gene>
<proteinExistence type="predicted"/>
<keyword evidence="2" id="KW-1185">Reference proteome</keyword>
<accession>A0ABD3Q7U4</accession>
<organism evidence="1 2">
    <name type="scientific">Stephanodiscus triporus</name>
    <dbReference type="NCBI Taxonomy" id="2934178"/>
    <lineage>
        <taxon>Eukaryota</taxon>
        <taxon>Sar</taxon>
        <taxon>Stramenopiles</taxon>
        <taxon>Ochrophyta</taxon>
        <taxon>Bacillariophyta</taxon>
        <taxon>Coscinodiscophyceae</taxon>
        <taxon>Thalassiosirophycidae</taxon>
        <taxon>Stephanodiscales</taxon>
        <taxon>Stephanodiscaceae</taxon>
        <taxon>Stephanodiscus</taxon>
    </lineage>
</organism>
<dbReference type="EMBL" id="JALLAZ020000385">
    <property type="protein sequence ID" value="KAL3796523.1"/>
    <property type="molecule type" value="Genomic_DNA"/>
</dbReference>
<evidence type="ECO:0000313" key="2">
    <source>
        <dbReference type="Proteomes" id="UP001530315"/>
    </source>
</evidence>